<accession>A0ABV6DIB8</accession>
<reference evidence="2 3" key="1">
    <citation type="submission" date="2024-09" db="EMBL/GenBank/DDBJ databases">
        <authorList>
            <person name="Sun Q."/>
            <person name="Mori K."/>
        </authorList>
    </citation>
    <scope>NUCLEOTIDE SEQUENCE [LARGE SCALE GENOMIC DNA]</scope>
    <source>
        <strain evidence="2 3">CCM 7759</strain>
    </source>
</reference>
<dbReference type="SMART" id="SM00530">
    <property type="entry name" value="HTH_XRE"/>
    <property type="match status" value="1"/>
</dbReference>
<dbReference type="InterPro" id="IPR001387">
    <property type="entry name" value="Cro/C1-type_HTH"/>
</dbReference>
<dbReference type="InterPro" id="IPR007492">
    <property type="entry name" value="LytTR_DNA-bd_dom"/>
</dbReference>
<feature type="domain" description="HTH cro/C1-type" evidence="1">
    <location>
        <begin position="18"/>
        <end position="70"/>
    </location>
</feature>
<keyword evidence="3" id="KW-1185">Reference proteome</keyword>
<dbReference type="Pfam" id="PF01381">
    <property type="entry name" value="HTH_3"/>
    <property type="match status" value="1"/>
</dbReference>
<comment type="caution">
    <text evidence="2">The sequence shown here is derived from an EMBL/GenBank/DDBJ whole genome shotgun (WGS) entry which is preliminary data.</text>
</comment>
<dbReference type="Gene3D" id="2.40.50.1020">
    <property type="entry name" value="LytTr DNA-binding domain"/>
    <property type="match status" value="1"/>
</dbReference>
<gene>
    <name evidence="2" type="ORF">ACFFK0_07695</name>
</gene>
<sequence length="216" mass="24985">MTQMDNFGKFLEGLRGRMSLREAAQKSGLSHAYIRDLELEKNRSTNDKIKPSPETLKKLSEAYNYSYTELMRRAGYLRESLSDRHQVVDIDLHHILYIEVSAKEITYYAHDVKVIKSIESLVDFTEFLENLERHGFKKLDNDLFVNLHQVRKYNDRDGKLYFTPDGQGSSVTISALRQKRFHDLILRSVARNNNTSLEYNFGRSGAGSSLQTAEEL</sequence>
<dbReference type="EMBL" id="JBHLWN010000029">
    <property type="protein sequence ID" value="MFC0212342.1"/>
    <property type="molecule type" value="Genomic_DNA"/>
</dbReference>
<protein>
    <submittedName>
        <fullName evidence="2">Helix-turn-helix domain-containing protein</fullName>
    </submittedName>
</protein>
<name>A0ABV6DIB8_9BACL</name>
<dbReference type="SUPFAM" id="SSF47413">
    <property type="entry name" value="lambda repressor-like DNA-binding domains"/>
    <property type="match status" value="1"/>
</dbReference>
<dbReference type="RefSeq" id="WP_377469492.1">
    <property type="nucleotide sequence ID" value="NZ_JBHLWN010000029.1"/>
</dbReference>
<proteinExistence type="predicted"/>
<dbReference type="Pfam" id="PF04397">
    <property type="entry name" value="LytTR"/>
    <property type="match status" value="1"/>
</dbReference>
<evidence type="ECO:0000259" key="1">
    <source>
        <dbReference type="PROSITE" id="PS50943"/>
    </source>
</evidence>
<organism evidence="2 3">
    <name type="scientific">Paenibacillus chartarius</name>
    <dbReference type="NCBI Taxonomy" id="747481"/>
    <lineage>
        <taxon>Bacteria</taxon>
        <taxon>Bacillati</taxon>
        <taxon>Bacillota</taxon>
        <taxon>Bacilli</taxon>
        <taxon>Bacillales</taxon>
        <taxon>Paenibacillaceae</taxon>
        <taxon>Paenibacillus</taxon>
    </lineage>
</organism>
<dbReference type="Proteomes" id="UP001589776">
    <property type="component" value="Unassembled WGS sequence"/>
</dbReference>
<dbReference type="PROSITE" id="PS50943">
    <property type="entry name" value="HTH_CROC1"/>
    <property type="match status" value="1"/>
</dbReference>
<evidence type="ECO:0000313" key="3">
    <source>
        <dbReference type="Proteomes" id="UP001589776"/>
    </source>
</evidence>
<dbReference type="Gene3D" id="1.10.260.40">
    <property type="entry name" value="lambda repressor-like DNA-binding domains"/>
    <property type="match status" value="1"/>
</dbReference>
<dbReference type="InterPro" id="IPR010982">
    <property type="entry name" value="Lambda_DNA-bd_dom_sf"/>
</dbReference>
<evidence type="ECO:0000313" key="2">
    <source>
        <dbReference type="EMBL" id="MFC0212342.1"/>
    </source>
</evidence>